<name>A0A8K0SLG5_9HYPO</name>
<dbReference type="InterPro" id="IPR002035">
    <property type="entry name" value="VWF_A"/>
</dbReference>
<evidence type="ECO:0000259" key="1">
    <source>
        <dbReference type="PROSITE" id="PS50234"/>
    </source>
</evidence>
<dbReference type="PROSITE" id="PS50234">
    <property type="entry name" value="VWFA"/>
    <property type="match status" value="1"/>
</dbReference>
<evidence type="ECO:0000313" key="4">
    <source>
        <dbReference type="Proteomes" id="UP000813444"/>
    </source>
</evidence>
<sequence>MAQTRRWPFCGCLIPKENLYLPLLKPEAYTNIFTTSSRTVLKQTFINPQDRPLNEVRYFFPIYDGVSVVSFKCVIGARVIQGVVKEREEARSEYKAAIDSGSTAALLEMSPDASDVFTTSLGNVPANETIEVEITYLAELKHDAETDGIRLTIPTSIAPRYGHASHESWPRLLPDSKGKYYTPTTEEGITFTVDIQMFKDSVIRSVQSPSHPISVSIGTTSTDPSAEPCMQKASASLSLGSTALDKDFVVQITATNLGNPWALLETHPTLPNQRALTATLVPKFALPAETPEVVFICDRSGSMGVGNNIPNLISALQIFLRSLPIGAKFNICSFGSRHEFLWSKSKSYTQESLQEATKYVAKVQADFGGTEMYEPLRETFSRRYKDINLEVFLLTDGEVWQQDRLFELINNEVAVSKGAIRVFTLGVGNGVSHALIEGAARAGNGFSQTVGENEKMTSKVVRMLKAALSPHITDYTLEIKYDTNSDSDDEFMLVEKINDSLNITVTEIPESPQSDSPPKSKLRKLATKPLSLFNPDLKEEPIEVPKEFPAHSSSKRFSRLPHVETPRYIQAPHEIPPMFPFSRSTVYVLLSDSAPDRQPTSVVLRATSAHGPLELEVPVTTLPEKGLTIHQLAARKTIHELEGRRGWIFHAKDKKGRLLKEAHESCFSDMVEREAVRLGVKYQTAGKWCSFVAVDSSKTESDAKKS</sequence>
<dbReference type="PANTHER" id="PTHR45737">
    <property type="entry name" value="VON WILLEBRAND FACTOR A DOMAIN-CONTAINING PROTEIN 5A"/>
    <property type="match status" value="1"/>
</dbReference>
<dbReference type="AlphaFoldDB" id="A0A8K0SLG5"/>
<dbReference type="PANTHER" id="PTHR45737:SF6">
    <property type="entry name" value="VON WILLEBRAND FACTOR A DOMAIN-CONTAINING PROTEIN 5A"/>
    <property type="match status" value="1"/>
</dbReference>
<accession>A0A8K0SLG5</accession>
<dbReference type="SMART" id="SM00327">
    <property type="entry name" value="VWA"/>
    <property type="match status" value="1"/>
</dbReference>
<feature type="domain" description="VWFA" evidence="1">
    <location>
        <begin position="292"/>
        <end position="472"/>
    </location>
</feature>
<proteinExistence type="predicted"/>
<dbReference type="Proteomes" id="UP000813444">
    <property type="component" value="Unassembled WGS sequence"/>
</dbReference>
<dbReference type="InterPro" id="IPR013694">
    <property type="entry name" value="VIT"/>
</dbReference>
<feature type="non-terminal residue" evidence="3">
    <location>
        <position position="706"/>
    </location>
</feature>
<dbReference type="Pfam" id="PF13768">
    <property type="entry name" value="VWA_3"/>
    <property type="match status" value="1"/>
</dbReference>
<comment type="caution">
    <text evidence="3">The sequence shown here is derived from an EMBL/GenBank/DDBJ whole genome shotgun (WGS) entry which is preliminary data.</text>
</comment>
<dbReference type="SUPFAM" id="SSF53300">
    <property type="entry name" value="vWA-like"/>
    <property type="match status" value="1"/>
</dbReference>
<dbReference type="InterPro" id="IPR036465">
    <property type="entry name" value="vWFA_dom_sf"/>
</dbReference>
<dbReference type="SMART" id="SM00609">
    <property type="entry name" value="VIT"/>
    <property type="match status" value="1"/>
</dbReference>
<feature type="domain" description="VIT" evidence="2">
    <location>
        <begin position="7"/>
        <end position="138"/>
    </location>
</feature>
<dbReference type="OrthoDB" id="1729737at2759"/>
<evidence type="ECO:0000313" key="3">
    <source>
        <dbReference type="EMBL" id="KAH7313777.1"/>
    </source>
</evidence>
<dbReference type="EMBL" id="JAGPNK010000009">
    <property type="protein sequence ID" value="KAH7313777.1"/>
    <property type="molecule type" value="Genomic_DNA"/>
</dbReference>
<organism evidence="3 4">
    <name type="scientific">Stachybotrys elegans</name>
    <dbReference type="NCBI Taxonomy" id="80388"/>
    <lineage>
        <taxon>Eukaryota</taxon>
        <taxon>Fungi</taxon>
        <taxon>Dikarya</taxon>
        <taxon>Ascomycota</taxon>
        <taxon>Pezizomycotina</taxon>
        <taxon>Sordariomycetes</taxon>
        <taxon>Hypocreomycetidae</taxon>
        <taxon>Hypocreales</taxon>
        <taxon>Stachybotryaceae</taxon>
        <taxon>Stachybotrys</taxon>
    </lineage>
</organism>
<gene>
    <name evidence="3" type="ORF">B0I35DRAFT_355775</name>
</gene>
<dbReference type="Pfam" id="PF08487">
    <property type="entry name" value="VIT"/>
    <property type="match status" value="1"/>
</dbReference>
<evidence type="ECO:0000259" key="2">
    <source>
        <dbReference type="PROSITE" id="PS51468"/>
    </source>
</evidence>
<dbReference type="Gene3D" id="3.40.50.410">
    <property type="entry name" value="von Willebrand factor, type A domain"/>
    <property type="match status" value="1"/>
</dbReference>
<dbReference type="PROSITE" id="PS51468">
    <property type="entry name" value="VIT"/>
    <property type="match status" value="1"/>
</dbReference>
<protein>
    <submittedName>
        <fullName evidence="3">von Willebrand factor type A domain-containing protein</fullName>
    </submittedName>
</protein>
<keyword evidence="4" id="KW-1185">Reference proteome</keyword>
<reference evidence="3" key="1">
    <citation type="journal article" date="2021" name="Nat. Commun.">
        <title>Genetic determinants of endophytism in the Arabidopsis root mycobiome.</title>
        <authorList>
            <person name="Mesny F."/>
            <person name="Miyauchi S."/>
            <person name="Thiergart T."/>
            <person name="Pickel B."/>
            <person name="Atanasova L."/>
            <person name="Karlsson M."/>
            <person name="Huettel B."/>
            <person name="Barry K.W."/>
            <person name="Haridas S."/>
            <person name="Chen C."/>
            <person name="Bauer D."/>
            <person name="Andreopoulos W."/>
            <person name="Pangilinan J."/>
            <person name="LaButti K."/>
            <person name="Riley R."/>
            <person name="Lipzen A."/>
            <person name="Clum A."/>
            <person name="Drula E."/>
            <person name="Henrissat B."/>
            <person name="Kohler A."/>
            <person name="Grigoriev I.V."/>
            <person name="Martin F.M."/>
            <person name="Hacquard S."/>
        </authorList>
    </citation>
    <scope>NUCLEOTIDE SEQUENCE</scope>
    <source>
        <strain evidence="3">MPI-CAGE-CH-0235</strain>
    </source>
</reference>